<organism evidence="9 10">
    <name type="scientific">Leptospira ryugenii</name>
    <dbReference type="NCBI Taxonomy" id="1917863"/>
    <lineage>
        <taxon>Bacteria</taxon>
        <taxon>Pseudomonadati</taxon>
        <taxon>Spirochaetota</taxon>
        <taxon>Spirochaetia</taxon>
        <taxon>Leptospirales</taxon>
        <taxon>Leptospiraceae</taxon>
        <taxon>Leptospira</taxon>
    </lineage>
</organism>
<proteinExistence type="inferred from homology"/>
<dbReference type="FunFam" id="3.40.1010.10:FF:000001">
    <property type="entry name" value="Siroheme synthase"/>
    <property type="match status" value="1"/>
</dbReference>
<dbReference type="EC" id="2.1.1.107" evidence="2"/>
<dbReference type="GO" id="GO:0019354">
    <property type="term" value="P:siroheme biosynthetic process"/>
    <property type="evidence" value="ECO:0007669"/>
    <property type="project" value="InterPro"/>
</dbReference>
<dbReference type="InterPro" id="IPR003043">
    <property type="entry name" value="Uropor_MeTrfase_CS"/>
</dbReference>
<dbReference type="NCBIfam" id="TIGR01469">
    <property type="entry name" value="cobA_cysG_Cterm"/>
    <property type="match status" value="1"/>
</dbReference>
<dbReference type="AlphaFoldDB" id="A0A2P2DVE8"/>
<keyword evidence="4 9" id="KW-0808">Transferase</keyword>
<dbReference type="PANTHER" id="PTHR45790:SF3">
    <property type="entry name" value="S-ADENOSYL-L-METHIONINE-DEPENDENT UROPORPHYRINOGEN III METHYLTRANSFERASE, CHLOROPLASTIC"/>
    <property type="match status" value="1"/>
</dbReference>
<dbReference type="RefSeq" id="WP_244594235.1">
    <property type="nucleotide sequence ID" value="NZ_BFBB01000001.1"/>
</dbReference>
<dbReference type="InterPro" id="IPR000878">
    <property type="entry name" value="4pyrrol_Mease"/>
</dbReference>
<dbReference type="EMBL" id="BFBB01000001">
    <property type="protein sequence ID" value="GBF48616.1"/>
    <property type="molecule type" value="Genomic_DNA"/>
</dbReference>
<dbReference type="InterPro" id="IPR014777">
    <property type="entry name" value="4pyrrole_Mease_sub1"/>
</dbReference>
<evidence type="ECO:0000256" key="7">
    <source>
        <dbReference type="ARBA" id="ARBA00025705"/>
    </source>
</evidence>
<dbReference type="Gene3D" id="3.40.1010.10">
    <property type="entry name" value="Cobalt-precorrin-4 Transmethylase, Domain 1"/>
    <property type="match status" value="1"/>
</dbReference>
<protein>
    <recommendedName>
        <fullName evidence="2">uroporphyrinogen-III C-methyltransferase</fullName>
        <ecNumber evidence="2">2.1.1.107</ecNumber>
    </recommendedName>
</protein>
<evidence type="ECO:0000256" key="2">
    <source>
        <dbReference type="ARBA" id="ARBA00012162"/>
    </source>
</evidence>
<sequence>MASPKAMSIPPSRPGFVSFVSAGPGSPDLLTLRAESLLKSAEVVLYDALLEEGMQKLFPNEAECVYVGKRSGAHSKTQEEINELLVHYGKQGKQIVRLKGGDASVFGRLGEEIQILRSHNIPFQIIPGVSSVTAGISELNSSLTLRGVSRQILIIDGHSIVEDPKSASYLSSFPGTLVILMASQKVEIVASILLELGYKKETPIGLVEKAGSSSSQMQISTLGEAKEYGLKLSTDGPGILYLGETLRETYNLYQEHAKTISNLP</sequence>
<reference evidence="9 10" key="1">
    <citation type="submission" date="2018-02" db="EMBL/GenBank/DDBJ databases">
        <title>Novel Leptospira species isolated from soil and water in Japan.</title>
        <authorList>
            <person name="Nakao R."/>
            <person name="Masuzawa T."/>
        </authorList>
    </citation>
    <scope>NUCLEOTIDE SEQUENCE [LARGE SCALE GENOMIC DNA]</scope>
    <source>
        <strain evidence="9 10">YH101</strain>
    </source>
</reference>
<comment type="pathway">
    <text evidence="7">Porphyrin-containing compound metabolism; siroheme biosynthesis; precorrin-2 from uroporphyrinogen III: step 1/1.</text>
</comment>
<dbReference type="GO" id="GO:0004851">
    <property type="term" value="F:uroporphyrin-III C-methyltransferase activity"/>
    <property type="evidence" value="ECO:0007669"/>
    <property type="project" value="UniProtKB-EC"/>
</dbReference>
<feature type="domain" description="Tetrapyrrole methylase" evidence="8">
    <location>
        <begin position="17"/>
        <end position="225"/>
    </location>
</feature>
<dbReference type="Pfam" id="PF00590">
    <property type="entry name" value="TP_methylase"/>
    <property type="match status" value="1"/>
</dbReference>
<dbReference type="CDD" id="cd11642">
    <property type="entry name" value="SUMT"/>
    <property type="match status" value="1"/>
</dbReference>
<dbReference type="InterPro" id="IPR035996">
    <property type="entry name" value="4pyrrol_Methylase_sf"/>
</dbReference>
<dbReference type="InterPro" id="IPR006366">
    <property type="entry name" value="CobA/CysG_C"/>
</dbReference>
<dbReference type="GO" id="GO:0032259">
    <property type="term" value="P:methylation"/>
    <property type="evidence" value="ECO:0007669"/>
    <property type="project" value="UniProtKB-KW"/>
</dbReference>
<dbReference type="Proteomes" id="UP000245133">
    <property type="component" value="Unassembled WGS sequence"/>
</dbReference>
<dbReference type="NCBIfam" id="NF004790">
    <property type="entry name" value="PRK06136.1"/>
    <property type="match status" value="1"/>
</dbReference>
<evidence type="ECO:0000313" key="9">
    <source>
        <dbReference type="EMBL" id="GBF48616.1"/>
    </source>
</evidence>
<evidence type="ECO:0000256" key="1">
    <source>
        <dbReference type="ARBA" id="ARBA00005879"/>
    </source>
</evidence>
<comment type="similarity">
    <text evidence="1">Belongs to the precorrin methyltransferase family.</text>
</comment>
<keyword evidence="5" id="KW-0949">S-adenosyl-L-methionine</keyword>
<dbReference type="InterPro" id="IPR014776">
    <property type="entry name" value="4pyrrole_Mease_sub2"/>
</dbReference>
<comment type="caution">
    <text evidence="9">The sequence shown here is derived from an EMBL/GenBank/DDBJ whole genome shotgun (WGS) entry which is preliminary data.</text>
</comment>
<dbReference type="PROSITE" id="PS00839">
    <property type="entry name" value="SUMT_1"/>
    <property type="match status" value="1"/>
</dbReference>
<evidence type="ECO:0000313" key="10">
    <source>
        <dbReference type="Proteomes" id="UP000245133"/>
    </source>
</evidence>
<evidence type="ECO:0000256" key="4">
    <source>
        <dbReference type="ARBA" id="ARBA00022679"/>
    </source>
</evidence>
<keyword evidence="10" id="KW-1185">Reference proteome</keyword>
<keyword evidence="3 9" id="KW-0489">Methyltransferase</keyword>
<dbReference type="PANTHER" id="PTHR45790">
    <property type="entry name" value="SIROHEME SYNTHASE-RELATED"/>
    <property type="match status" value="1"/>
</dbReference>
<name>A0A2P2DVE8_9LEPT</name>
<accession>A0A2P2DVE8</accession>
<dbReference type="SUPFAM" id="SSF53790">
    <property type="entry name" value="Tetrapyrrole methylase"/>
    <property type="match status" value="1"/>
</dbReference>
<evidence type="ECO:0000256" key="5">
    <source>
        <dbReference type="ARBA" id="ARBA00022691"/>
    </source>
</evidence>
<dbReference type="InterPro" id="IPR050161">
    <property type="entry name" value="Siro_Cobalamin_biosynth"/>
</dbReference>
<evidence type="ECO:0000256" key="6">
    <source>
        <dbReference type="ARBA" id="ARBA00023244"/>
    </source>
</evidence>
<dbReference type="Gene3D" id="3.30.950.10">
    <property type="entry name" value="Methyltransferase, Cobalt-precorrin-4 Transmethylase, Domain 2"/>
    <property type="match status" value="1"/>
</dbReference>
<evidence type="ECO:0000259" key="8">
    <source>
        <dbReference type="Pfam" id="PF00590"/>
    </source>
</evidence>
<keyword evidence="6" id="KW-0627">Porphyrin biosynthesis</keyword>
<evidence type="ECO:0000256" key="3">
    <source>
        <dbReference type="ARBA" id="ARBA00022603"/>
    </source>
</evidence>
<gene>
    <name evidence="9" type="primary">cysG</name>
    <name evidence="9" type="ORF">LPTSP4_01160</name>
</gene>